<reference evidence="3" key="1">
    <citation type="submission" date="2025-08" db="UniProtKB">
        <authorList>
            <consortium name="RefSeq"/>
        </authorList>
    </citation>
    <scope>IDENTIFICATION</scope>
</reference>
<feature type="chain" id="PRO_5034303693" evidence="1">
    <location>
        <begin position="22"/>
        <end position="183"/>
    </location>
</feature>
<name>A0A8B7YA83_ACAPL</name>
<gene>
    <name evidence="3" type="primary">LOC110979024</name>
</gene>
<dbReference type="AlphaFoldDB" id="A0A8B7YA83"/>
<organism evidence="2 3">
    <name type="scientific">Acanthaster planci</name>
    <name type="common">Crown-of-thorns starfish</name>
    <dbReference type="NCBI Taxonomy" id="133434"/>
    <lineage>
        <taxon>Eukaryota</taxon>
        <taxon>Metazoa</taxon>
        <taxon>Echinodermata</taxon>
        <taxon>Eleutherozoa</taxon>
        <taxon>Asterozoa</taxon>
        <taxon>Asteroidea</taxon>
        <taxon>Valvatacea</taxon>
        <taxon>Valvatida</taxon>
        <taxon>Acanthasteridae</taxon>
        <taxon>Acanthaster</taxon>
    </lineage>
</organism>
<protein>
    <submittedName>
        <fullName evidence="3">Uncharacterized protein LOC110979024</fullName>
    </submittedName>
</protein>
<evidence type="ECO:0000313" key="3">
    <source>
        <dbReference type="RefSeq" id="XP_022090159.1"/>
    </source>
</evidence>
<dbReference type="KEGG" id="aplc:110979024"/>
<evidence type="ECO:0000313" key="2">
    <source>
        <dbReference type="Proteomes" id="UP000694845"/>
    </source>
</evidence>
<evidence type="ECO:0000256" key="1">
    <source>
        <dbReference type="SAM" id="SignalP"/>
    </source>
</evidence>
<sequence>MFRFTAILLVLGMVAIQASRARPETRRYETNLKDSLKRREDLDLVNQLLERLLASEEKREVQKDCPEATICSIGECYYVTDTPPGYGLVLYNRNSDKLLFQFDEDTLRRLDDKKTNVTVALLSTYFPYTSEDFEVDGETYNVKVDNVTVDDEGNITVDGFCLVLKEEWSRQVNWIRGLFGFKN</sequence>
<keyword evidence="1" id="KW-0732">Signal</keyword>
<dbReference type="Proteomes" id="UP000694845">
    <property type="component" value="Unplaced"/>
</dbReference>
<feature type="signal peptide" evidence="1">
    <location>
        <begin position="1"/>
        <end position="21"/>
    </location>
</feature>
<proteinExistence type="predicted"/>
<dbReference type="GeneID" id="110979024"/>
<keyword evidence="2" id="KW-1185">Reference proteome</keyword>
<dbReference type="RefSeq" id="XP_022090159.1">
    <property type="nucleotide sequence ID" value="XM_022234467.1"/>
</dbReference>
<accession>A0A8B7YA83</accession>